<evidence type="ECO:0000313" key="2">
    <source>
        <dbReference type="EMBL" id="KAK9849960.1"/>
    </source>
</evidence>
<name>A0AAW1SQ39_9CHLO</name>
<dbReference type="CDD" id="cd14686">
    <property type="entry name" value="bZIP"/>
    <property type="match status" value="1"/>
</dbReference>
<dbReference type="InterPro" id="IPR004827">
    <property type="entry name" value="bZIP"/>
</dbReference>
<sequence length="355" mass="39556">MAGADLSGRAVLHPLDRLQCEKYLESFEELLWQMDQEEKASQQEALLYQSTDAQRRERNRVAQAASRQRKRLKLAADTEALQQSADRIRVLEQQIVALKTGRAMPVAEGSPHQPASFEALRTEQMTLQSGQTQFQGLMADLRHAQRDGHSRPAGIAQQASFSLMCNLNEQRHLPHHSRRSARRLCIETLRMHSGWKEALPMSLAGLYDALLSGDLDVPGRKFAAMCGESACLGAMLTEVSTPYLLSHMSQHMYHNHDPRAPRPQDNAPLMQLAGKIDRGQQLETKHLWDTYRLDIGPLVAEQASLQHDLQSSGGHQAVLSPFQIGHLSGAAYPFTLEWSELISSVAHRNDAPPGA</sequence>
<reference evidence="2 3" key="1">
    <citation type="journal article" date="2024" name="Nat. Commun.">
        <title>Phylogenomics reveals the evolutionary origins of lichenization in chlorophyte algae.</title>
        <authorList>
            <person name="Puginier C."/>
            <person name="Libourel C."/>
            <person name="Otte J."/>
            <person name="Skaloud P."/>
            <person name="Haon M."/>
            <person name="Grisel S."/>
            <person name="Petersen M."/>
            <person name="Berrin J.G."/>
            <person name="Delaux P.M."/>
            <person name="Dal Grande F."/>
            <person name="Keller J."/>
        </authorList>
    </citation>
    <scope>NUCLEOTIDE SEQUENCE [LARGE SCALE GENOMIC DNA]</scope>
    <source>
        <strain evidence="2 3">SAG 2523</strain>
    </source>
</reference>
<dbReference type="AlphaFoldDB" id="A0AAW1SQ39"/>
<evidence type="ECO:0000259" key="1">
    <source>
        <dbReference type="PROSITE" id="PS00036"/>
    </source>
</evidence>
<gene>
    <name evidence="2" type="ORF">WJX84_009292</name>
</gene>
<feature type="domain" description="BZIP" evidence="1">
    <location>
        <begin position="55"/>
        <end position="69"/>
    </location>
</feature>
<protein>
    <recommendedName>
        <fullName evidence="1">BZIP domain-containing protein</fullName>
    </recommendedName>
</protein>
<dbReference type="Proteomes" id="UP001485043">
    <property type="component" value="Unassembled WGS sequence"/>
</dbReference>
<dbReference type="GO" id="GO:0003700">
    <property type="term" value="F:DNA-binding transcription factor activity"/>
    <property type="evidence" value="ECO:0007669"/>
    <property type="project" value="InterPro"/>
</dbReference>
<proteinExistence type="predicted"/>
<accession>A0AAW1SQ39</accession>
<dbReference type="EMBL" id="JALJOV010001308">
    <property type="protein sequence ID" value="KAK9849960.1"/>
    <property type="molecule type" value="Genomic_DNA"/>
</dbReference>
<dbReference type="PROSITE" id="PS00036">
    <property type="entry name" value="BZIP_BASIC"/>
    <property type="match status" value="1"/>
</dbReference>
<organism evidence="2 3">
    <name type="scientific">Apatococcus fuscideae</name>
    <dbReference type="NCBI Taxonomy" id="2026836"/>
    <lineage>
        <taxon>Eukaryota</taxon>
        <taxon>Viridiplantae</taxon>
        <taxon>Chlorophyta</taxon>
        <taxon>core chlorophytes</taxon>
        <taxon>Trebouxiophyceae</taxon>
        <taxon>Chlorellales</taxon>
        <taxon>Chlorellaceae</taxon>
        <taxon>Apatococcus</taxon>
    </lineage>
</organism>
<evidence type="ECO:0000313" key="3">
    <source>
        <dbReference type="Proteomes" id="UP001485043"/>
    </source>
</evidence>
<comment type="caution">
    <text evidence="2">The sequence shown here is derived from an EMBL/GenBank/DDBJ whole genome shotgun (WGS) entry which is preliminary data.</text>
</comment>
<keyword evidence="3" id="KW-1185">Reference proteome</keyword>